<name>A0AAD9DG54_9STRA</name>
<evidence type="ECO:0000313" key="1">
    <source>
        <dbReference type="EMBL" id="KAK1744630.1"/>
    </source>
</evidence>
<dbReference type="EMBL" id="JATAAI010000007">
    <property type="protein sequence ID" value="KAK1744630.1"/>
    <property type="molecule type" value="Genomic_DNA"/>
</dbReference>
<comment type="caution">
    <text evidence="1">The sequence shown here is derived from an EMBL/GenBank/DDBJ whole genome shotgun (WGS) entry which is preliminary data.</text>
</comment>
<dbReference type="Proteomes" id="UP001224775">
    <property type="component" value="Unassembled WGS sequence"/>
</dbReference>
<sequence length="189" mass="20574">MAKKKVILAVFDFLQLAHEHYSDLSDKQCLDDYKELKTQFAAKTREIVDESCPEAVTVTNGNILTDDYSLCDSSYFDQLLGACTALGGDLQSGFDDLTVNCPLEVAEVYGFSSATSNLLYYECFPYSCAGDESWLMEDVINGIGDQFYPECVTESSDSFNTLELDSSADKATGMLALVATSAAAALFSL</sequence>
<proteinExistence type="predicted"/>
<dbReference type="AlphaFoldDB" id="A0AAD9DG54"/>
<keyword evidence="2" id="KW-1185">Reference proteome</keyword>
<gene>
    <name evidence="1" type="ORF">QTG54_005163</name>
</gene>
<evidence type="ECO:0000313" key="2">
    <source>
        <dbReference type="Proteomes" id="UP001224775"/>
    </source>
</evidence>
<organism evidence="1 2">
    <name type="scientific">Skeletonema marinoi</name>
    <dbReference type="NCBI Taxonomy" id="267567"/>
    <lineage>
        <taxon>Eukaryota</taxon>
        <taxon>Sar</taxon>
        <taxon>Stramenopiles</taxon>
        <taxon>Ochrophyta</taxon>
        <taxon>Bacillariophyta</taxon>
        <taxon>Coscinodiscophyceae</taxon>
        <taxon>Thalassiosirophycidae</taxon>
        <taxon>Thalassiosirales</taxon>
        <taxon>Skeletonemataceae</taxon>
        <taxon>Skeletonema</taxon>
        <taxon>Skeletonema marinoi-dohrnii complex</taxon>
    </lineage>
</organism>
<reference evidence="1" key="1">
    <citation type="submission" date="2023-06" db="EMBL/GenBank/DDBJ databases">
        <title>Survivors Of The Sea: Transcriptome response of Skeletonema marinoi to long-term dormancy.</title>
        <authorList>
            <person name="Pinder M.I.M."/>
            <person name="Kourtchenko O."/>
            <person name="Robertson E.K."/>
            <person name="Larsson T."/>
            <person name="Maumus F."/>
            <person name="Osuna-Cruz C.M."/>
            <person name="Vancaester E."/>
            <person name="Stenow R."/>
            <person name="Vandepoele K."/>
            <person name="Ploug H."/>
            <person name="Bruchert V."/>
            <person name="Godhe A."/>
            <person name="Topel M."/>
        </authorList>
    </citation>
    <scope>NUCLEOTIDE SEQUENCE</scope>
    <source>
        <strain evidence="1">R05AC</strain>
    </source>
</reference>
<protein>
    <submittedName>
        <fullName evidence="1">Uncharacterized protein</fullName>
    </submittedName>
</protein>
<accession>A0AAD9DG54</accession>